<evidence type="ECO:0000313" key="3">
    <source>
        <dbReference type="EMBL" id="CAK6967632.1"/>
    </source>
</evidence>
<comment type="caution">
    <text evidence="3">The sequence shown here is derived from an EMBL/GenBank/DDBJ whole genome shotgun (WGS) entry which is preliminary data.</text>
</comment>
<protein>
    <submittedName>
        <fullName evidence="3">Uncharacterized protein LOC128368405 isoform X2</fullName>
    </submittedName>
</protein>
<evidence type="ECO:0000313" key="4">
    <source>
        <dbReference type="Proteomes" id="UP001314229"/>
    </source>
</evidence>
<sequence>MRVGVLWMVMVCLSDRKITACSVNTTRTVSTTLSKVSVSCPPNDDNNSELNYLLLFNGKCISRIHLPTARDSKGSFSEKQKTNETSTEVNQNCQVKSSLIPEVVLWAGCGALLFYSLTITCISIVLWRKLKNDEEEENVYVNTRPGELKKPCKA</sequence>
<dbReference type="AlphaFoldDB" id="A0AAV1P7F5"/>
<name>A0AAV1P7F5_SCOSC</name>
<feature type="chain" id="PRO_5043617739" evidence="2">
    <location>
        <begin position="21"/>
        <end position="154"/>
    </location>
</feature>
<gene>
    <name evidence="3" type="ORF">FSCOSCO3_A000217</name>
</gene>
<keyword evidence="1" id="KW-0472">Membrane</keyword>
<keyword evidence="1" id="KW-0812">Transmembrane</keyword>
<evidence type="ECO:0000256" key="1">
    <source>
        <dbReference type="SAM" id="Phobius"/>
    </source>
</evidence>
<reference evidence="3 4" key="1">
    <citation type="submission" date="2024-01" db="EMBL/GenBank/DDBJ databases">
        <authorList>
            <person name="Alioto T."/>
            <person name="Alioto T."/>
            <person name="Gomez Garrido J."/>
        </authorList>
    </citation>
    <scope>NUCLEOTIDE SEQUENCE [LARGE SCALE GENOMIC DNA]</scope>
</reference>
<dbReference type="Proteomes" id="UP001314229">
    <property type="component" value="Unassembled WGS sequence"/>
</dbReference>
<evidence type="ECO:0000256" key="2">
    <source>
        <dbReference type="SAM" id="SignalP"/>
    </source>
</evidence>
<keyword evidence="1" id="KW-1133">Transmembrane helix</keyword>
<keyword evidence="4" id="KW-1185">Reference proteome</keyword>
<proteinExistence type="predicted"/>
<accession>A0AAV1P7F5</accession>
<dbReference type="EMBL" id="CAWUFR010000108">
    <property type="protein sequence ID" value="CAK6967632.1"/>
    <property type="molecule type" value="Genomic_DNA"/>
</dbReference>
<keyword evidence="2" id="KW-0732">Signal</keyword>
<organism evidence="3 4">
    <name type="scientific">Scomber scombrus</name>
    <name type="common">Atlantic mackerel</name>
    <name type="synonym">Scomber vernalis</name>
    <dbReference type="NCBI Taxonomy" id="13677"/>
    <lineage>
        <taxon>Eukaryota</taxon>
        <taxon>Metazoa</taxon>
        <taxon>Chordata</taxon>
        <taxon>Craniata</taxon>
        <taxon>Vertebrata</taxon>
        <taxon>Euteleostomi</taxon>
        <taxon>Actinopterygii</taxon>
        <taxon>Neopterygii</taxon>
        <taxon>Teleostei</taxon>
        <taxon>Neoteleostei</taxon>
        <taxon>Acanthomorphata</taxon>
        <taxon>Pelagiaria</taxon>
        <taxon>Scombriformes</taxon>
        <taxon>Scombridae</taxon>
        <taxon>Scomber</taxon>
    </lineage>
</organism>
<feature type="signal peptide" evidence="2">
    <location>
        <begin position="1"/>
        <end position="20"/>
    </location>
</feature>
<feature type="transmembrane region" description="Helical" evidence="1">
    <location>
        <begin position="103"/>
        <end position="127"/>
    </location>
</feature>